<dbReference type="FunFam" id="1.20.120.1880:FF:000003">
    <property type="entry name" value="nuclear pore complex protein Nup155"/>
    <property type="match status" value="1"/>
</dbReference>
<evidence type="ECO:0000256" key="3">
    <source>
        <dbReference type="ARBA" id="ARBA00022448"/>
    </source>
</evidence>
<organism evidence="7 8">
    <name type="scientific">Cryptotermes secundus</name>
    <dbReference type="NCBI Taxonomy" id="105785"/>
    <lineage>
        <taxon>Eukaryota</taxon>
        <taxon>Metazoa</taxon>
        <taxon>Ecdysozoa</taxon>
        <taxon>Arthropoda</taxon>
        <taxon>Hexapoda</taxon>
        <taxon>Insecta</taxon>
        <taxon>Pterygota</taxon>
        <taxon>Neoptera</taxon>
        <taxon>Polyneoptera</taxon>
        <taxon>Dictyoptera</taxon>
        <taxon>Blattodea</taxon>
        <taxon>Blattoidea</taxon>
        <taxon>Termitoidae</taxon>
        <taxon>Kalotermitidae</taxon>
        <taxon>Cryptotermitinae</taxon>
        <taxon>Cryptotermes</taxon>
    </lineage>
</organism>
<dbReference type="EMBL" id="NEVH01008206">
    <property type="protein sequence ID" value="PNF34663.1"/>
    <property type="molecule type" value="Genomic_DNA"/>
</dbReference>
<gene>
    <name evidence="7" type="ORF">B7P43_G05476</name>
</gene>
<dbReference type="InParanoid" id="A0A2J7R1G1"/>
<dbReference type="STRING" id="105785.A0A2J7R1G1"/>
<name>A0A2J7R1G1_9NEOP</name>
<proteinExistence type="inferred from homology"/>
<dbReference type="Pfam" id="PF03177">
    <property type="entry name" value="Nucleoporin_C"/>
    <property type="match status" value="1"/>
</dbReference>
<keyword evidence="8" id="KW-1185">Reference proteome</keyword>
<dbReference type="FunCoup" id="A0A2J7R1G1">
    <property type="interactions" value="2470"/>
</dbReference>
<dbReference type="GO" id="GO:0017056">
    <property type="term" value="F:structural constituent of nuclear pore"/>
    <property type="evidence" value="ECO:0007669"/>
    <property type="project" value="InterPro"/>
</dbReference>
<evidence type="ECO:0000313" key="8">
    <source>
        <dbReference type="Proteomes" id="UP000235965"/>
    </source>
</evidence>
<dbReference type="FunFam" id="1.25.40.440:FF:000001">
    <property type="entry name" value="Nuclear pore complex subunit"/>
    <property type="match status" value="1"/>
</dbReference>
<evidence type="ECO:0000259" key="6">
    <source>
        <dbReference type="Pfam" id="PF08801"/>
    </source>
</evidence>
<dbReference type="InterPro" id="IPR014908">
    <property type="entry name" value="Nucleoporin_Nup133/Nup155_N"/>
</dbReference>
<accession>A0A2J7R1G1</accession>
<dbReference type="InterPro" id="IPR007187">
    <property type="entry name" value="Nucleoporin_Nup133/Nup155_C"/>
</dbReference>
<dbReference type="EMBL" id="NEVH01008206">
    <property type="protein sequence ID" value="PNF34662.1"/>
    <property type="molecule type" value="Genomic_DNA"/>
</dbReference>
<dbReference type="Gene3D" id="1.20.58.1780">
    <property type="match status" value="1"/>
</dbReference>
<protein>
    <submittedName>
        <fullName evidence="7">Nuclear pore complex protein Nup155</fullName>
    </submittedName>
</protein>
<dbReference type="InterPro" id="IPR042538">
    <property type="entry name" value="Nucleoporin_Nup155_C_3"/>
</dbReference>
<feature type="domain" description="Nucleoporin Nup133/Nup155-like N-terminal" evidence="6">
    <location>
        <begin position="73"/>
        <end position="502"/>
    </location>
</feature>
<dbReference type="InterPro" id="IPR004870">
    <property type="entry name" value="Nucleoporin_Nup155"/>
</dbReference>
<evidence type="ECO:0000256" key="4">
    <source>
        <dbReference type="ARBA" id="ARBA00023242"/>
    </source>
</evidence>
<evidence type="ECO:0000256" key="2">
    <source>
        <dbReference type="ARBA" id="ARBA00007373"/>
    </source>
</evidence>
<dbReference type="PANTHER" id="PTHR10350">
    <property type="entry name" value="NUCLEAR PORE COMPLEX PROTEIN NUP155"/>
    <property type="match status" value="1"/>
</dbReference>
<dbReference type="Gene3D" id="1.25.40.450">
    <property type="entry name" value="Nucleoporin, helical domain, N-terminal subdomain"/>
    <property type="match status" value="1"/>
</dbReference>
<evidence type="ECO:0000256" key="1">
    <source>
        <dbReference type="ARBA" id="ARBA00004123"/>
    </source>
</evidence>
<dbReference type="Proteomes" id="UP000235965">
    <property type="component" value="Unassembled WGS sequence"/>
</dbReference>
<dbReference type="InterPro" id="IPR042537">
    <property type="entry name" value="Nucleoporin_Nup155_C_2"/>
</dbReference>
<dbReference type="GO" id="GO:0036228">
    <property type="term" value="P:protein localization to nuclear inner membrane"/>
    <property type="evidence" value="ECO:0007669"/>
    <property type="project" value="TreeGrafter"/>
</dbReference>
<dbReference type="PANTHER" id="PTHR10350:SF6">
    <property type="entry name" value="NUCLEAR PORE COMPLEX PROTEIN NUP155"/>
    <property type="match status" value="1"/>
</dbReference>
<comment type="caution">
    <text evidence="7">The sequence shown here is derived from an EMBL/GenBank/DDBJ whole genome shotgun (WGS) entry which is preliminary data.</text>
</comment>
<feature type="domain" description="Nucleoporin Nup133/Nup155-like C-terminal" evidence="5">
    <location>
        <begin position="635"/>
        <end position="1323"/>
    </location>
</feature>
<dbReference type="Pfam" id="PF08801">
    <property type="entry name" value="Nucleoporin_N"/>
    <property type="match status" value="1"/>
</dbReference>
<dbReference type="InterPro" id="IPR042533">
    <property type="entry name" value="Nucleoporin_Nup155_C_1"/>
</dbReference>
<keyword evidence="4" id="KW-0539">Nucleus</keyword>
<evidence type="ECO:0000259" key="5">
    <source>
        <dbReference type="Pfam" id="PF03177"/>
    </source>
</evidence>
<reference evidence="7 8" key="1">
    <citation type="submission" date="2017-12" db="EMBL/GenBank/DDBJ databases">
        <title>Hemimetabolous genomes reveal molecular basis of termite eusociality.</title>
        <authorList>
            <person name="Harrison M.C."/>
            <person name="Jongepier E."/>
            <person name="Robertson H.M."/>
            <person name="Arning N."/>
            <person name="Bitard-Feildel T."/>
            <person name="Chao H."/>
            <person name="Childers C.P."/>
            <person name="Dinh H."/>
            <person name="Doddapaneni H."/>
            <person name="Dugan S."/>
            <person name="Gowin J."/>
            <person name="Greiner C."/>
            <person name="Han Y."/>
            <person name="Hu H."/>
            <person name="Hughes D.S.T."/>
            <person name="Huylmans A.-K."/>
            <person name="Kemena C."/>
            <person name="Kremer L.P.M."/>
            <person name="Lee S.L."/>
            <person name="Lopez-Ezquerra A."/>
            <person name="Mallet L."/>
            <person name="Monroy-Kuhn J.M."/>
            <person name="Moser A."/>
            <person name="Murali S.C."/>
            <person name="Muzny D.M."/>
            <person name="Otani S."/>
            <person name="Piulachs M.-D."/>
            <person name="Poelchau M."/>
            <person name="Qu J."/>
            <person name="Schaub F."/>
            <person name="Wada-Katsumata A."/>
            <person name="Worley K.C."/>
            <person name="Xie Q."/>
            <person name="Ylla G."/>
            <person name="Poulsen M."/>
            <person name="Gibbs R.A."/>
            <person name="Schal C."/>
            <person name="Richards S."/>
            <person name="Belles X."/>
            <person name="Korb J."/>
            <person name="Bornberg-Bauer E."/>
        </authorList>
    </citation>
    <scope>NUCLEOTIDE SEQUENCE [LARGE SCALE GENOMIC DNA]</scope>
    <source>
        <tissue evidence="7">Whole body</tissue>
    </source>
</reference>
<dbReference type="OrthoDB" id="338970at2759"/>
<keyword evidence="3" id="KW-0813">Transport</keyword>
<dbReference type="EMBL" id="NEVH01008206">
    <property type="protein sequence ID" value="PNF34664.1"/>
    <property type="molecule type" value="Genomic_DNA"/>
</dbReference>
<dbReference type="Gene3D" id="1.25.40.440">
    <property type="entry name" value="Nucleoporin, helical domain, central subdomain"/>
    <property type="match status" value="1"/>
</dbReference>
<dbReference type="SUPFAM" id="SSF101898">
    <property type="entry name" value="NHL repeat"/>
    <property type="match status" value="1"/>
</dbReference>
<evidence type="ECO:0000313" key="7">
    <source>
        <dbReference type="EMBL" id="PNF34664.1"/>
    </source>
</evidence>
<dbReference type="GO" id="GO:0006405">
    <property type="term" value="P:RNA export from nucleus"/>
    <property type="evidence" value="ECO:0007669"/>
    <property type="project" value="TreeGrafter"/>
</dbReference>
<dbReference type="Gene3D" id="1.20.120.1880">
    <property type="entry name" value="Nucleoporin, helical C-terminal domain"/>
    <property type="match status" value="1"/>
</dbReference>
<sequence>MPAMDTMRPQVDMLDTAGKMLERYLAMDSSFPSLVDVTQIAPQGIATVSGLNDMDYPSVNGLVSGMSTVKHVTTTNRVPLPPEVMEHFGHMQCHCMMGLFTEINRAWLTIDSDIYVWTYEHGTDVAYFDGLGETIVSVGLAKPKPGVFHKFVKHLLVLTTTVEIVILGVTFSATKDGPLGQLEEMHLLPEPVFVLPTDGVAINTIASTSSGRIFLGGRDGSLYEVVYQAAGSWFGRRCKKVNHSTGTLSFLVPSFLNLAFGEEDPIAQISIDNSRNILFTLTEKGRIEVFDLGGGGMSTSKVTSMNQITIVQYAVSIVKTLDGSNFRPLASVCAIEADESSHLNLVAVTQTGVRLYFTTGSITNVNVRPYTLQLMHVRLPPGFAANAPSSRPNRVRMAHYKCGNLLLVTAPGSERDVLWCLSSDPYPFHPYLVEAQTLIPLEGIVWAMAEVQGGDVKAILPSVNFRESRAEDPVMMPDPPLVVRQHMESPRKYIILTQQGAEILQKLRPVDLLRQLLVENRGPEAEAVKLFFQAQKEEQACATSLILACLQSAQNLQVAEWATRAFFMYGGEPKIRAVVSPAASPSFQYSMASGAFSPTVVSTPYAQSHVTGSPQQNISLSTSEPSIGTGSIQYSHRHNGLYLYVGRIVRPLWNVKIVSKATLDKMQFLCSSVSREDCVWILGHLQALRNFLEKNTQLSVSGVMNIHLQNTMLRHAGHDSFETSLHHRTPQRNREQEAQLEEKHSLDALKAFVAHTCEVLGMWRILCEHQFHVIADTLSKDLQNQLQQMNFRNLVLEGQDVCSVLISSLINRYLDDNASVDAISCKLREVCPSLYRREDAACSKASEMLLSAKTIKNPEEREAKLREALQLCKSVAPQVNLQMMCQWFFSSQFYEGVLELALVYASKVDPKNVGFHFYKNKEPAEDTEGYQAYIKRMECYKEVTSLLDHLYDQKTSSRHTLSVTVSPGVPVAQDTTQISQSEANDQVNRLVRSALQSQDELMHVAVFDWLVTKQLTGDLLTVHQPSMEMYLVRKSEQSPEVCDLLWKYYEKNMNHAAAAKILHNLATRPGSSITLLQRIEYLARAVVCMRSDQVGYAPQLGVFLRELEDKIDVARIQQQVLEALTKLKGRNRLAEDAILRLNSSLLEITQLYEEFCEPFSLWECKLAIIHCSGHYDLALVETIWLNIIETELQACSSVGADDRMAVLMSKIKSLGQEYGGSPRCFPVPFLVRQLELKACRLHADTMHVHSAMVALGVPLMTLMDVYERLVAANERVWLTEGNEFHLVEALAQLIESFTVSPQMVSLVDRRATLAKASDVISNCLMVLYSKPDTADLIHRLRGIQAKLNRLSAC</sequence>
<comment type="similarity">
    <text evidence="2">Belongs to the non-repetitive/WGA-negative nucleoporin family.</text>
</comment>
<dbReference type="GO" id="GO:0006606">
    <property type="term" value="P:protein import into nucleus"/>
    <property type="evidence" value="ECO:0007669"/>
    <property type="project" value="TreeGrafter"/>
</dbReference>
<dbReference type="GO" id="GO:0044611">
    <property type="term" value="C:nuclear pore inner ring"/>
    <property type="evidence" value="ECO:0007669"/>
    <property type="project" value="TreeGrafter"/>
</dbReference>
<dbReference type="GO" id="GO:0000972">
    <property type="term" value="P:transcription-dependent tethering of RNA polymerase II gene DNA at nuclear periphery"/>
    <property type="evidence" value="ECO:0007669"/>
    <property type="project" value="TreeGrafter"/>
</dbReference>
<comment type="subcellular location">
    <subcellularLocation>
        <location evidence="1">Nucleus</location>
    </subcellularLocation>
</comment>